<gene>
    <name evidence="4" type="ORF">C1SCF055_LOCUS12661</name>
</gene>
<dbReference type="PROSITE" id="PS51820">
    <property type="entry name" value="PA14"/>
    <property type="match status" value="1"/>
</dbReference>
<feature type="region of interest" description="Disordered" evidence="1">
    <location>
        <begin position="1006"/>
        <end position="1027"/>
    </location>
</feature>
<dbReference type="EMBL" id="CAMXCT010000967">
    <property type="protein sequence ID" value="CAI3985185.1"/>
    <property type="molecule type" value="Genomic_DNA"/>
</dbReference>
<feature type="signal peptide" evidence="2">
    <location>
        <begin position="1"/>
        <end position="17"/>
    </location>
</feature>
<feature type="domain" description="PA14" evidence="3">
    <location>
        <begin position="19"/>
        <end position="257"/>
    </location>
</feature>
<evidence type="ECO:0000256" key="1">
    <source>
        <dbReference type="SAM" id="MobiDB-lite"/>
    </source>
</evidence>
<evidence type="ECO:0000313" key="6">
    <source>
        <dbReference type="Proteomes" id="UP001152797"/>
    </source>
</evidence>
<dbReference type="EMBL" id="CAMXCT030000967">
    <property type="protein sequence ID" value="CAL4772497.1"/>
    <property type="molecule type" value="Genomic_DNA"/>
</dbReference>
<comment type="caution">
    <text evidence="4">The sequence shown here is derived from an EMBL/GenBank/DDBJ whole genome shotgun (WGS) entry which is preliminary data.</text>
</comment>
<name>A0A9P1C504_9DINO</name>
<dbReference type="OrthoDB" id="409847at2759"/>
<reference evidence="5 6" key="2">
    <citation type="submission" date="2024-05" db="EMBL/GenBank/DDBJ databases">
        <authorList>
            <person name="Chen Y."/>
            <person name="Shah S."/>
            <person name="Dougan E. K."/>
            <person name="Thang M."/>
            <person name="Chan C."/>
        </authorList>
    </citation>
    <scope>NUCLEOTIDE SEQUENCE [LARGE SCALE GENOMIC DNA]</scope>
</reference>
<evidence type="ECO:0000313" key="4">
    <source>
        <dbReference type="EMBL" id="CAI3985185.1"/>
    </source>
</evidence>
<accession>A0A9P1C504</accession>
<dbReference type="InterPro" id="IPR037524">
    <property type="entry name" value="PA14/GLEYA"/>
</dbReference>
<keyword evidence="2" id="KW-0732">Signal</keyword>
<evidence type="ECO:0000259" key="3">
    <source>
        <dbReference type="PROSITE" id="PS51820"/>
    </source>
</evidence>
<organism evidence="4">
    <name type="scientific">Cladocopium goreaui</name>
    <dbReference type="NCBI Taxonomy" id="2562237"/>
    <lineage>
        <taxon>Eukaryota</taxon>
        <taxon>Sar</taxon>
        <taxon>Alveolata</taxon>
        <taxon>Dinophyceae</taxon>
        <taxon>Suessiales</taxon>
        <taxon>Symbiodiniaceae</taxon>
        <taxon>Cladocopium</taxon>
    </lineage>
</organism>
<dbReference type="EMBL" id="CAMXCT020000967">
    <property type="protein sequence ID" value="CAL1138560.1"/>
    <property type="molecule type" value="Genomic_DNA"/>
</dbReference>
<dbReference type="SUPFAM" id="SSF56988">
    <property type="entry name" value="Anthrax protective antigen"/>
    <property type="match status" value="2"/>
</dbReference>
<dbReference type="AlphaFoldDB" id="A0A9P1C504"/>
<sequence>MWQIVLALCVLRGAAQSLNENTGLLAEYFTPFDPAQSCDPANGSTQVLRTLLPNLQHRIERIDFGSRDAFGLDRCAWEMDLLGERLVYSCRGQEELRKNFAARYTGYFYVFLEGDYTFQLDAGDGVRMILGHDACPGKSCATRFDVENWAMQDMRKNRVDDGSYGNQCDECAQGIYDNCKVTDWGCEPFSMWHLEGDGGLSGTCVSEPVVLTSTRYLTAGLHPMRIEYFQRGGDAHLYFKYSGPDTKDLLITVPPTKLGFPRSQTMIKEVFDVSEDNPDALPPASYLGDFARAYPNAKLLYRADDPFQNTGPGEGQFSVDTEAMNHPVYIRWQGFFLIANGGEYLFRIDSDDGGRLTFGGRGLNGEQVLVDNDGLQDGSQRKEARISVLPGLHPVRIEFFWRPPEGVSVTVQRPPGIKVTYTGFDTLGYLLSIARDNGGRITTQDYDCEVRRFSWGNGISVNRDCAGNCFVGFETNLGDRVCDNGEAGTSSLECSHYNFDNWDCSPTFPQKLETTPRPSISCHQSCPVGDFRRKNCATCTATTSSGELCIEEYDDFCPSGNKEECTFLTCCVAKISGLNYWGEDCLAFGTATNCTGKLDAILTRLQMEPLALDAAAVYDPLVPRRRPTGTMMSECSTSNCNMITEEFILNPFTGYFTDQRVCPVQESTDRGYECFEGPFEQTGVTDVLTQCQDGRFEWNFCKNRKSYDGRPFAVCCSFLFLNPQGQAECRFMGAAQGTCDTLMAELQRNLSVSAFTRISNAQVLKNCYTDACNNPDDELAGCPAAVDREPAITDGLRTTLRPTREQLLEGSVERPPEPPPWGLIGGLLSVPFALICIAVLLSKLGCFREAIEPLFHSSKAVVVAHDTFIEPQKDLMVNGLGIESKTYGRVEPRALGLRKEKEDQEVLPLALRQRPENAVPEAANAAWVDEVVKEASIQDQVPQLNGTMVLHGTTFSGHGVLCDPEELDMPYTESHVLALTSGAHHSHSSDRSKSMDEVGSQHQSVVSGLPSLSNTARSARGANRSTSKLTSISDMTLMTGLTGVTVTERPLSSQGLDDHDVLHQEALPEPPTEVVLPEIGHVEGSVSGLVLNPVSVGNLHRPAAAAKRLRQQGASVPRVAT</sequence>
<dbReference type="InterPro" id="IPR011658">
    <property type="entry name" value="PA14_dom"/>
</dbReference>
<protein>
    <submittedName>
        <fullName evidence="5">PA14 domain-containing protein</fullName>
    </submittedName>
</protein>
<dbReference type="Pfam" id="PF07691">
    <property type="entry name" value="PA14"/>
    <property type="match status" value="1"/>
</dbReference>
<reference evidence="4" key="1">
    <citation type="submission" date="2022-10" db="EMBL/GenBank/DDBJ databases">
        <authorList>
            <person name="Chen Y."/>
            <person name="Dougan E. K."/>
            <person name="Chan C."/>
            <person name="Rhodes N."/>
            <person name="Thang M."/>
        </authorList>
    </citation>
    <scope>NUCLEOTIDE SEQUENCE</scope>
</reference>
<dbReference type="Proteomes" id="UP001152797">
    <property type="component" value="Unassembled WGS sequence"/>
</dbReference>
<evidence type="ECO:0000313" key="5">
    <source>
        <dbReference type="EMBL" id="CAL4772497.1"/>
    </source>
</evidence>
<proteinExistence type="predicted"/>
<evidence type="ECO:0000256" key="2">
    <source>
        <dbReference type="SAM" id="SignalP"/>
    </source>
</evidence>
<keyword evidence="6" id="KW-1185">Reference proteome</keyword>
<feature type="chain" id="PRO_5043270134" evidence="2">
    <location>
        <begin position="18"/>
        <end position="1121"/>
    </location>
</feature>